<dbReference type="GO" id="GO:0043190">
    <property type="term" value="C:ATP-binding cassette (ABC) transporter complex"/>
    <property type="evidence" value="ECO:0007669"/>
    <property type="project" value="InterPro"/>
</dbReference>
<keyword evidence="9" id="KW-0625">Polysaccharide transport</keyword>
<evidence type="ECO:0000259" key="12">
    <source>
        <dbReference type="PROSITE" id="PS51012"/>
    </source>
</evidence>
<evidence type="ECO:0000256" key="1">
    <source>
        <dbReference type="ARBA" id="ARBA00004651"/>
    </source>
</evidence>
<dbReference type="EMBL" id="JAAGYU010000009">
    <property type="protein sequence ID" value="NEL75347.1"/>
    <property type="molecule type" value="Genomic_DNA"/>
</dbReference>
<accession>A0A0G9DTU8</accession>
<evidence type="ECO:0000313" key="16">
    <source>
        <dbReference type="Proteomes" id="UP000035369"/>
    </source>
</evidence>
<dbReference type="PROSITE" id="PS51012">
    <property type="entry name" value="ABC_TM2"/>
    <property type="match status" value="1"/>
</dbReference>
<dbReference type="GO" id="GO:0015920">
    <property type="term" value="P:lipopolysaccharide transport"/>
    <property type="evidence" value="ECO:0007669"/>
    <property type="project" value="TreeGrafter"/>
</dbReference>
<keyword evidence="5" id="KW-0762">Sugar transport</keyword>
<evidence type="ECO:0000313" key="15">
    <source>
        <dbReference type="EMBL" id="RXD55903.1"/>
    </source>
</evidence>
<feature type="transmembrane region" description="Helical" evidence="11">
    <location>
        <begin position="251"/>
        <end position="269"/>
    </location>
</feature>
<comment type="similarity">
    <text evidence="2 11">Belongs to the ABC-2 integral membrane protein family.</text>
</comment>
<dbReference type="GeneID" id="61776119"/>
<dbReference type="Proteomes" id="UP000471082">
    <property type="component" value="Unassembled WGS sequence"/>
</dbReference>
<comment type="subcellular location">
    <subcellularLocation>
        <location evidence="11">Cell inner membrane</location>
        <topology evidence="11">Multi-pass membrane protein</topology>
    </subcellularLocation>
    <subcellularLocation>
        <location evidence="1">Cell membrane</location>
        <topology evidence="1">Multi-pass membrane protein</topology>
    </subcellularLocation>
</comment>
<evidence type="ECO:0000256" key="5">
    <source>
        <dbReference type="ARBA" id="ARBA00022597"/>
    </source>
</evidence>
<dbReference type="AlphaFoldDB" id="A0A0G9DTU8"/>
<sequence>MTVTAPSILSRVRAIALGPFDALIGRRDLTKELAKREVLGRYRGASFGLLWSLISPFLLLIVYTIAFGSIMKSRWPEVAAGQSHFSLVLFVGLIVHGFFAECLMRSPHLIMGNPNFVKRVIFPLEILPWPMVASALFHVLMNTLVFAVLRLLLDGQMVWTIVLLPIVMLPLVVLGLGVSWFLASFGVYFRDVTQVTGVLSTALLFLSSAMIPPQAIPENMKLVFLLNPLTFIIDQAREVALWGNLPDWSGLSIYLLLAMVAFYGGFVWFRATRKGFADVI</sequence>
<feature type="transmembrane region" description="Helical" evidence="11">
    <location>
        <begin position="158"/>
        <end position="183"/>
    </location>
</feature>
<dbReference type="InterPro" id="IPR047817">
    <property type="entry name" value="ABC2_TM_bact-type"/>
</dbReference>
<evidence type="ECO:0000256" key="11">
    <source>
        <dbReference type="RuleBase" id="RU361157"/>
    </source>
</evidence>
<evidence type="ECO:0000313" key="14">
    <source>
        <dbReference type="EMBL" id="NEL75347.1"/>
    </source>
</evidence>
<dbReference type="InterPro" id="IPR013525">
    <property type="entry name" value="ABC2_TM"/>
</dbReference>
<dbReference type="PANTHER" id="PTHR30413:SF10">
    <property type="entry name" value="CAPSULE POLYSACCHARIDE EXPORT INNER-MEMBRANE PROTEIN CTRC"/>
    <property type="match status" value="1"/>
</dbReference>
<evidence type="ECO:0000256" key="4">
    <source>
        <dbReference type="ARBA" id="ARBA00022475"/>
    </source>
</evidence>
<feature type="transmembrane region" description="Helical" evidence="11">
    <location>
        <begin position="85"/>
        <end position="105"/>
    </location>
</feature>
<reference evidence="15 17" key="2">
    <citation type="submission" date="2018-02" db="EMBL/GenBank/DDBJ databases">
        <title>Characterization of Xanthomonas diversity in transplant houses and field plants.</title>
        <authorList>
            <person name="Abrahamian P."/>
            <person name="Timilsina S."/>
            <person name="Minsavage G.V."/>
            <person name="Goss E.M."/>
            <person name="Jones J.B."/>
            <person name="Vallad G.E."/>
        </authorList>
    </citation>
    <scope>NUCLEOTIDE SEQUENCE [LARGE SCALE GENOMIC DNA]</scope>
    <source>
        <strain evidence="15 17">GEV2132</strain>
    </source>
</reference>
<evidence type="ECO:0000313" key="17">
    <source>
        <dbReference type="Proteomes" id="UP000289372"/>
    </source>
</evidence>
<proteinExistence type="inferred from homology"/>
<organism evidence="14 18">
    <name type="scientific">Xanthomonas perforans</name>
    <dbReference type="NCBI Taxonomy" id="442694"/>
    <lineage>
        <taxon>Bacteria</taxon>
        <taxon>Pseudomonadati</taxon>
        <taxon>Pseudomonadota</taxon>
        <taxon>Gammaproteobacteria</taxon>
        <taxon>Lysobacterales</taxon>
        <taxon>Lysobacteraceae</taxon>
        <taxon>Xanthomonas</taxon>
    </lineage>
</organism>
<dbReference type="EMBL" id="JZUY01000043">
    <property type="protein sequence ID" value="KLC04232.1"/>
    <property type="molecule type" value="Genomic_DNA"/>
</dbReference>
<feature type="transmembrane region" description="Helical" evidence="11">
    <location>
        <begin position="126"/>
        <end position="152"/>
    </location>
</feature>
<dbReference type="RefSeq" id="WP_008576915.1">
    <property type="nucleotide sequence ID" value="NZ_CP018475.1"/>
</dbReference>
<reference evidence="14 18" key="3">
    <citation type="submission" date="2019-11" db="EMBL/GenBank/DDBJ databases">
        <title>Genome-resolved metagenomics to study the prevalence of co-infection and intraspecific heterogeneity among plant pathogen metapopulations.</title>
        <authorList>
            <person name="Newberry E."/>
            <person name="Bhandari R."/>
            <person name="Kemble J."/>
            <person name="Sikora E."/>
            <person name="Potnis N."/>
        </authorList>
    </citation>
    <scope>NUCLEOTIDE SEQUENCE [LARGE SCALE GENOMIC DNA]</scope>
    <source>
        <strain evidence="14">Xp_Tom_Tuscaloosa_18b</strain>
    </source>
</reference>
<keyword evidence="7" id="KW-0972">Capsule biogenesis/degradation</keyword>
<name>A0A0G9DTU8_XANPE</name>
<evidence type="ECO:0000256" key="3">
    <source>
        <dbReference type="ARBA" id="ARBA00022448"/>
    </source>
</evidence>
<evidence type="ECO:0000256" key="8">
    <source>
        <dbReference type="ARBA" id="ARBA00022989"/>
    </source>
</evidence>
<reference evidence="13 16" key="1">
    <citation type="submission" date="2015-02" db="EMBL/GenBank/DDBJ databases">
        <title>Whole genome sequencing of multiple isolates of three species of pepper and tomato-infecting xanthomonads reveals genetic diversity in field strains and pinpoints effectors responsible for host specificity.</title>
        <authorList>
            <person name="Schwartz A."/>
            <person name="Dahlbeck D."/>
            <person name="Staskawicz B."/>
            <person name="Bart R."/>
            <person name="Potnis N."/>
            <person name="Minsavage G."/>
            <person name="Timilsina S."/>
            <person name="Goss E."/>
            <person name="Jones J."/>
            <person name="Vallad G."/>
            <person name="Barak J."/>
            <person name="Miller S."/>
            <person name="Ritchie D."/>
            <person name="Martins J.Jr."/>
            <person name="Patane J.S."/>
            <person name="Setubal J.C."/>
        </authorList>
    </citation>
    <scope>NUCLEOTIDE SEQUENCE [LARGE SCALE GENOMIC DNA]</scope>
    <source>
        <strain evidence="13 16">Xp3-15</strain>
    </source>
</reference>
<dbReference type="Pfam" id="PF01061">
    <property type="entry name" value="ABC2_membrane"/>
    <property type="match status" value="1"/>
</dbReference>
<evidence type="ECO:0000256" key="6">
    <source>
        <dbReference type="ARBA" id="ARBA00022692"/>
    </source>
</evidence>
<dbReference type="GO" id="GO:0015774">
    <property type="term" value="P:polysaccharide transport"/>
    <property type="evidence" value="ECO:0007669"/>
    <property type="project" value="UniProtKB-KW"/>
</dbReference>
<evidence type="ECO:0000256" key="7">
    <source>
        <dbReference type="ARBA" id="ARBA00022903"/>
    </source>
</evidence>
<gene>
    <name evidence="15" type="ORF">DB769_04940</name>
    <name evidence="14" type="ORF">G3W61_03600</name>
    <name evidence="13" type="ORF">XP315_14440</name>
</gene>
<evidence type="ECO:0000313" key="13">
    <source>
        <dbReference type="EMBL" id="KLC04232.1"/>
    </source>
</evidence>
<dbReference type="PANTHER" id="PTHR30413">
    <property type="entry name" value="INNER MEMBRANE TRANSPORT PERMEASE"/>
    <property type="match status" value="1"/>
</dbReference>
<dbReference type="GO" id="GO:0140359">
    <property type="term" value="F:ABC-type transporter activity"/>
    <property type="evidence" value="ECO:0007669"/>
    <property type="project" value="InterPro"/>
</dbReference>
<dbReference type="KEGG" id="xpe:BJD13_21135"/>
<feature type="transmembrane region" description="Helical" evidence="11">
    <location>
        <begin position="195"/>
        <end position="216"/>
    </location>
</feature>
<evidence type="ECO:0000256" key="10">
    <source>
        <dbReference type="ARBA" id="ARBA00023136"/>
    </source>
</evidence>
<feature type="domain" description="ABC transmembrane type-2" evidence="12">
    <location>
        <begin position="47"/>
        <end position="272"/>
    </location>
</feature>
<comment type="caution">
    <text evidence="14">The sequence shown here is derived from an EMBL/GenBank/DDBJ whole genome shotgun (WGS) entry which is preliminary data.</text>
</comment>
<evidence type="ECO:0000256" key="2">
    <source>
        <dbReference type="ARBA" id="ARBA00007783"/>
    </source>
</evidence>
<keyword evidence="10 11" id="KW-0472">Membrane</keyword>
<dbReference type="Proteomes" id="UP000035369">
    <property type="component" value="Unassembled WGS sequence"/>
</dbReference>
<keyword evidence="8 11" id="KW-1133">Transmembrane helix</keyword>
<evidence type="ECO:0000313" key="18">
    <source>
        <dbReference type="Proteomes" id="UP000471082"/>
    </source>
</evidence>
<keyword evidence="3 11" id="KW-0813">Transport</keyword>
<keyword evidence="4 11" id="KW-1003">Cell membrane</keyword>
<dbReference type="Proteomes" id="UP000289372">
    <property type="component" value="Unassembled WGS sequence"/>
</dbReference>
<protein>
    <recommendedName>
        <fullName evidence="11">Transport permease protein</fullName>
    </recommendedName>
</protein>
<dbReference type="EMBL" id="PUUL01000026">
    <property type="protein sequence ID" value="RXD55903.1"/>
    <property type="molecule type" value="Genomic_DNA"/>
</dbReference>
<keyword evidence="6 11" id="KW-0812">Transmembrane</keyword>
<evidence type="ECO:0000256" key="9">
    <source>
        <dbReference type="ARBA" id="ARBA00023047"/>
    </source>
</evidence>
<keyword evidence="16" id="KW-1185">Reference proteome</keyword>
<feature type="transmembrane region" description="Helical" evidence="11">
    <location>
        <begin position="45"/>
        <end position="65"/>
    </location>
</feature>
<dbReference type="InterPro" id="IPR000412">
    <property type="entry name" value="ABC_2_transport"/>
</dbReference>
<dbReference type="PRINTS" id="PR00164">
    <property type="entry name" value="ABC2TRNSPORT"/>
</dbReference>